<dbReference type="Gene3D" id="3.30.930.10">
    <property type="entry name" value="Bira Bifunctional Protein, Domain 2"/>
    <property type="match status" value="1"/>
</dbReference>
<comment type="subcellular location">
    <subcellularLocation>
        <location evidence="2 12">Cytoplasm</location>
    </subcellularLocation>
</comment>
<dbReference type="CDD" id="cd00769">
    <property type="entry name" value="PheRS_beta_core"/>
    <property type="match status" value="1"/>
</dbReference>
<keyword evidence="7 12" id="KW-0547">Nucleotide-binding</keyword>
<evidence type="ECO:0000259" key="13">
    <source>
        <dbReference type="PROSITE" id="PS51483"/>
    </source>
</evidence>
<sequence length="557" mass="61807">MAVVEADPDELRRLVGRDLSRDELVDELFALGVEFEGEGDDGLEFEVVPDRPDRLSVEGLARSLRYQFGDDRGVRVPEIGRSDYKIRVESVPERPYIVGAVVRDIDLTGGVLDSLIQLQEKLHATLGRRRNKGAIGVHDLTMLKGEEFVYRGIDPDDESFVPLEIGDAGAREMTPREVMEDHPVGKEYARILEGAERVPGIYDDIGMFSFPPVINGKRTEVREDSRDLLVEMTGTDEWTVDKMLNILVYALSDRGATVEEVEVEYDDRRALKPDLSTESKTVTHDRIESMLGVEFGTDDVVDLLERSGMDAETETRDGATAYDVTVPPYRTDVMHPLDVVDDIGRAYGFNEMEPRYPDVSTVGGLTESTRLENAVRKQLVGLGFQDLLSFVLTNDDDCYTRMRRDAPDDGVRIPNPYSEEYDVVRSWLLPSIVSVLANNTHRGYPQNLAEVGFCAVQDDDENTGIREETHVAAAVSGTDAGYEGAKSRLTSLVDDFDATVGTPTTEHPSFIDGRAATVVIDGDDAGVIGELHPEILAEREILQPVAAFEFEIDALRS</sequence>
<dbReference type="SMART" id="SM00873">
    <property type="entry name" value="B3_4"/>
    <property type="match status" value="1"/>
</dbReference>
<evidence type="ECO:0000256" key="3">
    <source>
        <dbReference type="ARBA" id="ARBA00007438"/>
    </source>
</evidence>
<evidence type="ECO:0000256" key="2">
    <source>
        <dbReference type="ARBA" id="ARBA00004496"/>
    </source>
</evidence>
<evidence type="ECO:0000313" key="14">
    <source>
        <dbReference type="EMBL" id="MCX2817797.1"/>
    </source>
</evidence>
<reference evidence="14" key="1">
    <citation type="submission" date="2022-09" db="EMBL/GenBank/DDBJ databases">
        <title>Haloadaptaus new haloarchaeum isolated from saline soil.</title>
        <authorList>
            <person name="Duran-Viseras A."/>
            <person name="Sanchez-Porro C."/>
            <person name="Ventosa A."/>
        </authorList>
    </citation>
    <scope>NUCLEOTIDE SEQUENCE</scope>
    <source>
        <strain evidence="14">F3-133</strain>
    </source>
</reference>
<accession>A0A9Q4C0N4</accession>
<dbReference type="Proteomes" id="UP001149411">
    <property type="component" value="Unassembled WGS sequence"/>
</dbReference>
<dbReference type="Gene3D" id="3.30.56.10">
    <property type="match status" value="2"/>
</dbReference>
<dbReference type="GO" id="GO:0004826">
    <property type="term" value="F:phenylalanine-tRNA ligase activity"/>
    <property type="evidence" value="ECO:0007669"/>
    <property type="project" value="UniProtKB-UniRule"/>
</dbReference>
<keyword evidence="6 12" id="KW-0479">Metal-binding</keyword>
<evidence type="ECO:0000256" key="5">
    <source>
        <dbReference type="ARBA" id="ARBA00022598"/>
    </source>
</evidence>
<dbReference type="NCBIfam" id="TIGR00471">
    <property type="entry name" value="pheT_arch"/>
    <property type="match status" value="1"/>
</dbReference>
<dbReference type="SMART" id="SM00874">
    <property type="entry name" value="B5"/>
    <property type="match status" value="1"/>
</dbReference>
<dbReference type="Gene3D" id="3.50.40.10">
    <property type="entry name" value="Phenylalanyl-trna Synthetase, Chain B, domain 3"/>
    <property type="match status" value="1"/>
</dbReference>
<feature type="binding site" evidence="12">
    <location>
        <position position="332"/>
    </location>
    <ligand>
        <name>Mg(2+)</name>
        <dbReference type="ChEBI" id="CHEBI:18420"/>
        <note>shared with alpha subunit</note>
    </ligand>
</feature>
<dbReference type="InterPro" id="IPR041616">
    <property type="entry name" value="PheRS_beta_core"/>
</dbReference>
<dbReference type="Pfam" id="PF17759">
    <property type="entry name" value="tRNA_synthFbeta"/>
    <property type="match status" value="1"/>
</dbReference>
<keyword evidence="11 12" id="KW-0030">Aminoacyl-tRNA synthetase</keyword>
<evidence type="ECO:0000256" key="10">
    <source>
        <dbReference type="ARBA" id="ARBA00022917"/>
    </source>
</evidence>
<keyword evidence="8 12" id="KW-0067">ATP-binding</keyword>
<dbReference type="InterPro" id="IPR004531">
    <property type="entry name" value="Phe-tRNA-synth_IIc_bsu_arc_euk"/>
</dbReference>
<feature type="binding site" evidence="12">
    <location>
        <position position="342"/>
    </location>
    <ligand>
        <name>Mg(2+)</name>
        <dbReference type="ChEBI" id="CHEBI:18420"/>
        <note>shared with alpha subunit</note>
    </ligand>
</feature>
<evidence type="ECO:0000256" key="1">
    <source>
        <dbReference type="ARBA" id="ARBA00001946"/>
    </source>
</evidence>
<dbReference type="GO" id="GO:0003723">
    <property type="term" value="F:RNA binding"/>
    <property type="evidence" value="ECO:0007669"/>
    <property type="project" value="InterPro"/>
</dbReference>
<keyword evidence="9 12" id="KW-0460">Magnesium</keyword>
<dbReference type="InterPro" id="IPR005146">
    <property type="entry name" value="B3/B4_tRNA-bd"/>
</dbReference>
<evidence type="ECO:0000256" key="4">
    <source>
        <dbReference type="ARBA" id="ARBA00022490"/>
    </source>
</evidence>
<keyword evidence="4 12" id="KW-0963">Cytoplasm</keyword>
<dbReference type="PANTHER" id="PTHR10947:SF0">
    <property type="entry name" value="PHENYLALANINE--TRNA LIGASE BETA SUBUNIT"/>
    <property type="match status" value="1"/>
</dbReference>
<dbReference type="InterPro" id="IPR022918">
    <property type="entry name" value="Phe_tRNA_ligase_beta2_arc"/>
</dbReference>
<keyword evidence="15" id="KW-1185">Reference proteome</keyword>
<evidence type="ECO:0000256" key="8">
    <source>
        <dbReference type="ARBA" id="ARBA00022840"/>
    </source>
</evidence>
<proteinExistence type="inferred from homology"/>
<evidence type="ECO:0000256" key="6">
    <source>
        <dbReference type="ARBA" id="ARBA00022723"/>
    </source>
</evidence>
<protein>
    <recommendedName>
        <fullName evidence="12">Phenylalanine--tRNA ligase beta subunit</fullName>
        <ecNumber evidence="12">6.1.1.20</ecNumber>
    </recommendedName>
    <alternativeName>
        <fullName evidence="12">Phenylalanyl-tRNA synthetase beta subunit</fullName>
        <shortName evidence="12">PheRS</shortName>
    </alternativeName>
</protein>
<dbReference type="HAMAP" id="MF_00284">
    <property type="entry name" value="Phe_tRNA_synth_beta2"/>
    <property type="match status" value="1"/>
</dbReference>
<dbReference type="EC" id="6.1.1.20" evidence="12"/>
<dbReference type="SUPFAM" id="SSF46955">
    <property type="entry name" value="Putative DNA-binding domain"/>
    <property type="match status" value="2"/>
</dbReference>
<evidence type="ECO:0000256" key="12">
    <source>
        <dbReference type="HAMAP-Rule" id="MF_00284"/>
    </source>
</evidence>
<comment type="subunit">
    <text evidence="12">Tetramer of two alpha and two beta subunits.</text>
</comment>
<dbReference type="AlphaFoldDB" id="A0A9Q4C0N4"/>
<comment type="catalytic activity">
    <reaction evidence="12">
        <text>tRNA(Phe) + L-phenylalanine + ATP = L-phenylalanyl-tRNA(Phe) + AMP + diphosphate + H(+)</text>
        <dbReference type="Rhea" id="RHEA:19413"/>
        <dbReference type="Rhea" id="RHEA-COMP:9668"/>
        <dbReference type="Rhea" id="RHEA-COMP:9699"/>
        <dbReference type="ChEBI" id="CHEBI:15378"/>
        <dbReference type="ChEBI" id="CHEBI:30616"/>
        <dbReference type="ChEBI" id="CHEBI:33019"/>
        <dbReference type="ChEBI" id="CHEBI:58095"/>
        <dbReference type="ChEBI" id="CHEBI:78442"/>
        <dbReference type="ChEBI" id="CHEBI:78531"/>
        <dbReference type="ChEBI" id="CHEBI:456215"/>
        <dbReference type="EC" id="6.1.1.20"/>
    </reaction>
</comment>
<comment type="caution">
    <text evidence="14">The sequence shown here is derived from an EMBL/GenBank/DDBJ whole genome shotgun (WGS) entry which is preliminary data.</text>
</comment>
<dbReference type="EMBL" id="RKLV01000001">
    <property type="protein sequence ID" value="MCX2817797.1"/>
    <property type="molecule type" value="Genomic_DNA"/>
</dbReference>
<dbReference type="InterPro" id="IPR020825">
    <property type="entry name" value="Phe-tRNA_synthase-like_B3/B4"/>
</dbReference>
<feature type="binding site" evidence="12">
    <location>
        <position position="341"/>
    </location>
    <ligand>
        <name>Mg(2+)</name>
        <dbReference type="ChEBI" id="CHEBI:18420"/>
        <note>shared with alpha subunit</note>
    </ligand>
</feature>
<dbReference type="GO" id="GO:0000287">
    <property type="term" value="F:magnesium ion binding"/>
    <property type="evidence" value="ECO:0007669"/>
    <property type="project" value="InterPro"/>
</dbReference>
<comment type="similarity">
    <text evidence="3 12">Belongs to the phenylalanyl-tRNA synthetase beta subunit family. Type 2 subfamily.</text>
</comment>
<evidence type="ECO:0000256" key="7">
    <source>
        <dbReference type="ARBA" id="ARBA00022741"/>
    </source>
</evidence>
<dbReference type="PROSITE" id="PS51483">
    <property type="entry name" value="B5"/>
    <property type="match status" value="1"/>
</dbReference>
<evidence type="ECO:0000313" key="15">
    <source>
        <dbReference type="Proteomes" id="UP001149411"/>
    </source>
</evidence>
<dbReference type="RefSeq" id="WP_266085280.1">
    <property type="nucleotide sequence ID" value="NZ_RKLV01000001.1"/>
</dbReference>
<dbReference type="InterPro" id="IPR009061">
    <property type="entry name" value="DNA-bd_dom_put_sf"/>
</dbReference>
<dbReference type="GO" id="GO:0006432">
    <property type="term" value="P:phenylalanyl-tRNA aminoacylation"/>
    <property type="evidence" value="ECO:0007669"/>
    <property type="project" value="UniProtKB-UniRule"/>
</dbReference>
<dbReference type="InterPro" id="IPR005147">
    <property type="entry name" value="tRNA_synthase_B5-dom"/>
</dbReference>
<evidence type="ECO:0000256" key="11">
    <source>
        <dbReference type="ARBA" id="ARBA00023146"/>
    </source>
</evidence>
<dbReference type="GO" id="GO:0009328">
    <property type="term" value="C:phenylalanine-tRNA ligase complex"/>
    <property type="evidence" value="ECO:0007669"/>
    <property type="project" value="TreeGrafter"/>
</dbReference>
<dbReference type="InterPro" id="IPR045060">
    <property type="entry name" value="Phe-tRNA-ligase_IIc_bsu"/>
</dbReference>
<dbReference type="InterPro" id="IPR045864">
    <property type="entry name" value="aa-tRNA-synth_II/BPL/LPL"/>
</dbReference>
<name>A0A9Q4C0N4_9EURY</name>
<feature type="binding site" evidence="12">
    <location>
        <position position="338"/>
    </location>
    <ligand>
        <name>Mg(2+)</name>
        <dbReference type="ChEBI" id="CHEBI:18420"/>
        <note>shared with alpha subunit</note>
    </ligand>
</feature>
<dbReference type="GO" id="GO:0005524">
    <property type="term" value="F:ATP binding"/>
    <property type="evidence" value="ECO:0007669"/>
    <property type="project" value="UniProtKB-UniRule"/>
</dbReference>
<comment type="cofactor">
    <cofactor evidence="1 12">
        <name>Mg(2+)</name>
        <dbReference type="ChEBI" id="CHEBI:18420"/>
    </cofactor>
</comment>
<dbReference type="Pfam" id="PF03484">
    <property type="entry name" value="B5"/>
    <property type="match status" value="1"/>
</dbReference>
<feature type="domain" description="B5" evidence="13">
    <location>
        <begin position="275"/>
        <end position="354"/>
    </location>
</feature>
<gene>
    <name evidence="12 14" type="primary">pheT</name>
    <name evidence="14" type="ORF">EGH25_00255</name>
</gene>
<organism evidence="14 15">
    <name type="scientific">Halorutilus salinus</name>
    <dbReference type="NCBI Taxonomy" id="2487751"/>
    <lineage>
        <taxon>Archaea</taxon>
        <taxon>Methanobacteriati</taxon>
        <taxon>Methanobacteriota</taxon>
        <taxon>Stenosarchaea group</taxon>
        <taxon>Halobacteria</taxon>
        <taxon>Halorutilales</taxon>
        <taxon>Halorutilaceae</taxon>
        <taxon>Halorutilus</taxon>
    </lineage>
</organism>
<dbReference type="PANTHER" id="PTHR10947">
    <property type="entry name" value="PHENYLALANYL-TRNA SYNTHETASE BETA CHAIN AND LEUCINE-RICH REPEAT-CONTAINING PROTEIN 47"/>
    <property type="match status" value="1"/>
</dbReference>
<keyword evidence="10 12" id="KW-0648">Protein biosynthesis</keyword>
<dbReference type="SUPFAM" id="SSF55681">
    <property type="entry name" value="Class II aaRS and biotin synthetases"/>
    <property type="match status" value="1"/>
</dbReference>
<keyword evidence="5 12" id="KW-0436">Ligase</keyword>
<evidence type="ECO:0000256" key="9">
    <source>
        <dbReference type="ARBA" id="ARBA00022842"/>
    </source>
</evidence>